<feature type="transmembrane region" description="Helical" evidence="2">
    <location>
        <begin position="296"/>
        <end position="320"/>
    </location>
</feature>
<dbReference type="EMBL" id="LQPJ01000150">
    <property type="protein sequence ID" value="ORW17055.1"/>
    <property type="molecule type" value="Genomic_DNA"/>
</dbReference>
<dbReference type="AlphaFoldDB" id="A0A1X1Z155"/>
<feature type="domain" description="DUF7159" evidence="3">
    <location>
        <begin position="1"/>
        <end position="227"/>
    </location>
</feature>
<organism evidence="4 5">
    <name type="scientific">Mycobacterium palustre</name>
    <dbReference type="NCBI Taxonomy" id="153971"/>
    <lineage>
        <taxon>Bacteria</taxon>
        <taxon>Bacillati</taxon>
        <taxon>Actinomycetota</taxon>
        <taxon>Actinomycetes</taxon>
        <taxon>Mycobacteriales</taxon>
        <taxon>Mycobacteriaceae</taxon>
        <taxon>Mycobacterium</taxon>
        <taxon>Mycobacterium simiae complex</taxon>
    </lineage>
</organism>
<feature type="compositionally biased region" description="Pro residues" evidence="1">
    <location>
        <begin position="343"/>
        <end position="362"/>
    </location>
</feature>
<dbReference type="OrthoDB" id="4764597at2"/>
<evidence type="ECO:0000313" key="5">
    <source>
        <dbReference type="Proteomes" id="UP000193529"/>
    </source>
</evidence>
<feature type="non-terminal residue" evidence="4">
    <location>
        <position position="362"/>
    </location>
</feature>
<keyword evidence="5" id="KW-1185">Reference proteome</keyword>
<protein>
    <recommendedName>
        <fullName evidence="3">DUF7159 domain-containing protein</fullName>
    </recommendedName>
</protein>
<comment type="caution">
    <text evidence="4">The sequence shown here is derived from an EMBL/GenBank/DDBJ whole genome shotgun (WGS) entry which is preliminary data.</text>
</comment>
<evidence type="ECO:0000259" key="3">
    <source>
        <dbReference type="Pfam" id="PF23717"/>
    </source>
</evidence>
<evidence type="ECO:0000256" key="1">
    <source>
        <dbReference type="SAM" id="MobiDB-lite"/>
    </source>
</evidence>
<sequence>MSMAPTAVRMVLVEGENGDGATVDEDNIQVAADDDAATFSAADQVVSAILGTREGAAEGGYQLTSTGVTFTDPIEAAALRDALAAHKVENVMLVSAFLAAAALTQAVGNQTNYAHTALLYIEPDTATLAVVDSADGSVTDVRRQPLPDDDAAAVTQLATMVSEAETLASLPDAVFVVGSGVDIPMIKPALEAATTLPLASPEEPETALARGAALASANAPLFASSTAALAYAQDPGTGALDPFAVAPGYFEASSADADGLAYSAVADDLDYPYTGEHPVAAPLAGEADGERKSFRLVGTALAAIFVIGVAALVVSLAIAIRPTAGVQPAPGHNVVAPAQAPAPAAPAPAPAPAAPAPAPAPD</sequence>
<dbReference type="Proteomes" id="UP000193529">
    <property type="component" value="Unassembled WGS sequence"/>
</dbReference>
<keyword evidence="2" id="KW-0472">Membrane</keyword>
<accession>A0A1X1Z155</accession>
<keyword evidence="2" id="KW-1133">Transmembrane helix</keyword>
<keyword evidence="2" id="KW-0812">Transmembrane</keyword>
<reference evidence="4 5" key="1">
    <citation type="submission" date="2016-01" db="EMBL/GenBank/DDBJ databases">
        <title>The new phylogeny of the genus Mycobacterium.</title>
        <authorList>
            <person name="Tarcisio F."/>
            <person name="Conor M."/>
            <person name="Antonella G."/>
            <person name="Elisabetta G."/>
            <person name="Giulia F.S."/>
            <person name="Sara T."/>
            <person name="Anna F."/>
            <person name="Clotilde B."/>
            <person name="Roberto B."/>
            <person name="Veronica D.S."/>
            <person name="Fabio R."/>
            <person name="Monica P."/>
            <person name="Olivier J."/>
            <person name="Enrico T."/>
            <person name="Nicola S."/>
        </authorList>
    </citation>
    <scope>NUCLEOTIDE SEQUENCE [LARGE SCALE GENOMIC DNA]</scope>
    <source>
        <strain evidence="4 5">DSM 44572</strain>
    </source>
</reference>
<dbReference type="Pfam" id="PF23717">
    <property type="entry name" value="DUF7159"/>
    <property type="match status" value="1"/>
</dbReference>
<dbReference type="STRING" id="153971.AWC19_21305"/>
<evidence type="ECO:0000256" key="2">
    <source>
        <dbReference type="SAM" id="Phobius"/>
    </source>
</evidence>
<evidence type="ECO:0000313" key="4">
    <source>
        <dbReference type="EMBL" id="ORW17055.1"/>
    </source>
</evidence>
<gene>
    <name evidence="4" type="ORF">AWC19_21305</name>
</gene>
<name>A0A1X1Z155_9MYCO</name>
<proteinExistence type="predicted"/>
<feature type="region of interest" description="Disordered" evidence="1">
    <location>
        <begin position="337"/>
        <end position="362"/>
    </location>
</feature>
<dbReference type="InterPro" id="IPR055583">
    <property type="entry name" value="DUF7159"/>
</dbReference>